<dbReference type="PANTHER" id="PTHR42792:SF1">
    <property type="entry name" value="FLAGELLAR HOOK-ASSOCIATED PROTEIN 3"/>
    <property type="match status" value="1"/>
</dbReference>
<dbReference type="Pfam" id="PF00669">
    <property type="entry name" value="Flagellin_N"/>
    <property type="match status" value="1"/>
</dbReference>
<dbReference type="InterPro" id="IPR046358">
    <property type="entry name" value="Flagellin_C"/>
</dbReference>
<evidence type="ECO:0000313" key="6">
    <source>
        <dbReference type="EMBL" id="STX08787.1"/>
    </source>
</evidence>
<reference evidence="7 9" key="2">
    <citation type="submission" date="2019-03" db="EMBL/GenBank/DDBJ databases">
        <title>Genomic Encyclopedia of Type Strains, Phase IV (KMG-IV): sequencing the most valuable type-strain genomes for metagenomic binning, comparative biology and taxonomic classification.</title>
        <authorList>
            <person name="Goeker M."/>
        </authorList>
    </citation>
    <scope>NUCLEOTIDE SEQUENCE [LARGE SCALE GENOMIC DNA]</scope>
    <source>
        <strain evidence="7 9">DSM 20580</strain>
    </source>
</reference>
<dbReference type="GO" id="GO:0005198">
    <property type="term" value="F:structural molecule activity"/>
    <property type="evidence" value="ECO:0007669"/>
    <property type="project" value="InterPro"/>
</dbReference>
<dbReference type="NCBIfam" id="TIGR02550">
    <property type="entry name" value="flagell_flgL"/>
    <property type="match status" value="1"/>
</dbReference>
<accession>A0A8B4Q4Q2</accession>
<evidence type="ECO:0000313" key="8">
    <source>
        <dbReference type="Proteomes" id="UP000254330"/>
    </source>
</evidence>
<comment type="subcellular location">
    <subcellularLocation>
        <location evidence="1">Bacterial flagellum</location>
    </subcellularLocation>
</comment>
<keyword evidence="7" id="KW-0282">Flagellum</keyword>
<feature type="domain" description="Flagellin C-terminal" evidence="5">
    <location>
        <begin position="212"/>
        <end position="294"/>
    </location>
</feature>
<dbReference type="InterPro" id="IPR001029">
    <property type="entry name" value="Flagellin_N"/>
</dbReference>
<sequence length="294" mass="32333">MRITQSMLSNNMLNNLSNSYGTMGKLQQQLSSGSKLTRPSDDPVAAVKGMGYRTTLVKNDQFTRNMNEVNGWLDASDSALTQTNNALKRVKDLMVQASNDTNTDDDRKAMQKEIDQIRQQIRDVANTQQGDTYIFSGTDVRKPLFANAGAKDPLPTLQGNMSTVEVEVYDGITFGVNTPAKELFQNIDSMMNEIQQELDGGATGEGIGKMITKVQTQSDAVLKVQAGVGAKQNRVDTMMDRLSSQKISVTKQLSNNEDVEYEQAITQLITEESIHRAALSVGAKIIRPSLVDFL</sequence>
<dbReference type="RefSeq" id="WP_109349401.1">
    <property type="nucleotide sequence ID" value="NZ_BJUE01000032.1"/>
</dbReference>
<dbReference type="InterPro" id="IPR013384">
    <property type="entry name" value="Flagell_FlgL"/>
</dbReference>
<protein>
    <submittedName>
        <fullName evidence="7">Flagellar hook-associated protein 3 FlgL</fullName>
    </submittedName>
    <submittedName>
        <fullName evidence="6">Hook-filament junction protein</fullName>
    </submittedName>
</protein>
<dbReference type="Proteomes" id="UP000254330">
    <property type="component" value="Unassembled WGS sequence"/>
</dbReference>
<comment type="caution">
    <text evidence="6">The sequence shown here is derived from an EMBL/GenBank/DDBJ whole genome shotgun (WGS) entry which is preliminary data.</text>
</comment>
<keyword evidence="7" id="KW-0969">Cilium</keyword>
<reference evidence="6 8" key="1">
    <citation type="submission" date="2018-06" db="EMBL/GenBank/DDBJ databases">
        <authorList>
            <consortium name="Pathogen Informatics"/>
            <person name="Doyle S."/>
        </authorList>
    </citation>
    <scope>NUCLEOTIDE SEQUENCE [LARGE SCALE GENOMIC DNA]</scope>
    <source>
        <strain evidence="6 8">NCTC10597</strain>
    </source>
</reference>
<dbReference type="PANTHER" id="PTHR42792">
    <property type="entry name" value="FLAGELLIN"/>
    <property type="match status" value="1"/>
</dbReference>
<proteinExistence type="inferred from homology"/>
<comment type="similarity">
    <text evidence="2">Belongs to the bacterial flagellin family.</text>
</comment>
<dbReference type="InterPro" id="IPR001492">
    <property type="entry name" value="Flagellin"/>
</dbReference>
<dbReference type="EMBL" id="UGNP01000001">
    <property type="protein sequence ID" value="STX08787.1"/>
    <property type="molecule type" value="Genomic_DNA"/>
</dbReference>
<keyword evidence="3" id="KW-0975">Bacterial flagellum</keyword>
<dbReference type="AlphaFoldDB" id="A0A8B4Q4Q2"/>
<dbReference type="Pfam" id="PF00700">
    <property type="entry name" value="Flagellin_C"/>
    <property type="match status" value="1"/>
</dbReference>
<evidence type="ECO:0000313" key="9">
    <source>
        <dbReference type="Proteomes" id="UP000294641"/>
    </source>
</evidence>
<name>A0A8B4Q4Q2_9BACL</name>
<dbReference type="Proteomes" id="UP000294641">
    <property type="component" value="Unassembled WGS sequence"/>
</dbReference>
<evidence type="ECO:0000256" key="3">
    <source>
        <dbReference type="ARBA" id="ARBA00023143"/>
    </source>
</evidence>
<keyword evidence="7" id="KW-0966">Cell projection</keyword>
<gene>
    <name evidence="6" type="primary">flgL</name>
    <name evidence="7" type="ORF">DFR61_11219</name>
    <name evidence="6" type="ORF">NCTC10597_00453</name>
</gene>
<dbReference type="Gene3D" id="1.20.1330.10">
    <property type="entry name" value="f41 fragment of flagellin, N-terminal domain"/>
    <property type="match status" value="1"/>
</dbReference>
<evidence type="ECO:0000256" key="2">
    <source>
        <dbReference type="ARBA" id="ARBA00005709"/>
    </source>
</evidence>
<dbReference type="GO" id="GO:0071973">
    <property type="term" value="P:bacterial-type flagellum-dependent cell motility"/>
    <property type="evidence" value="ECO:0007669"/>
    <property type="project" value="InterPro"/>
</dbReference>
<dbReference type="EMBL" id="SNZG01000012">
    <property type="protein sequence ID" value="TDR39245.1"/>
    <property type="molecule type" value="Genomic_DNA"/>
</dbReference>
<evidence type="ECO:0000256" key="1">
    <source>
        <dbReference type="ARBA" id="ARBA00004365"/>
    </source>
</evidence>
<dbReference type="SUPFAM" id="SSF64518">
    <property type="entry name" value="Phase 1 flagellin"/>
    <property type="match status" value="1"/>
</dbReference>
<dbReference type="OrthoDB" id="9758307at2"/>
<dbReference type="GO" id="GO:0009424">
    <property type="term" value="C:bacterial-type flagellum hook"/>
    <property type="evidence" value="ECO:0007669"/>
    <property type="project" value="InterPro"/>
</dbReference>
<feature type="domain" description="Flagellin N-terminal" evidence="4">
    <location>
        <begin position="4"/>
        <end position="138"/>
    </location>
</feature>
<organism evidence="6 8">
    <name type="scientific">Kurthia zopfii</name>
    <dbReference type="NCBI Taxonomy" id="1650"/>
    <lineage>
        <taxon>Bacteria</taxon>
        <taxon>Bacillati</taxon>
        <taxon>Bacillota</taxon>
        <taxon>Bacilli</taxon>
        <taxon>Bacillales</taxon>
        <taxon>Caryophanaceae</taxon>
        <taxon>Kurthia</taxon>
    </lineage>
</organism>
<evidence type="ECO:0000313" key="7">
    <source>
        <dbReference type="EMBL" id="TDR39245.1"/>
    </source>
</evidence>
<evidence type="ECO:0000259" key="4">
    <source>
        <dbReference type="Pfam" id="PF00669"/>
    </source>
</evidence>
<evidence type="ECO:0000259" key="5">
    <source>
        <dbReference type="Pfam" id="PF00700"/>
    </source>
</evidence>
<keyword evidence="9" id="KW-1185">Reference proteome</keyword>